<feature type="transmembrane region" description="Helical" evidence="9">
    <location>
        <begin position="246"/>
        <end position="265"/>
    </location>
</feature>
<evidence type="ECO:0000256" key="8">
    <source>
        <dbReference type="ARBA" id="ARBA00023136"/>
    </source>
</evidence>
<evidence type="ECO:0000256" key="2">
    <source>
        <dbReference type="ARBA" id="ARBA00022448"/>
    </source>
</evidence>
<keyword evidence="6 9" id="KW-1133">Transmembrane helix</keyword>
<dbReference type="GO" id="GO:0030134">
    <property type="term" value="C:COPII-coated ER to Golgi transport vesicle"/>
    <property type="evidence" value="ECO:0007669"/>
    <property type="project" value="TreeGrafter"/>
</dbReference>
<dbReference type="GO" id="GO:0005789">
    <property type="term" value="C:endoplasmic reticulum membrane"/>
    <property type="evidence" value="ECO:0007669"/>
    <property type="project" value="UniProtKB-SubCell"/>
</dbReference>
<feature type="compositionally biased region" description="Polar residues" evidence="10">
    <location>
        <begin position="55"/>
        <end position="72"/>
    </location>
</feature>
<feature type="transmembrane region" description="Helical" evidence="9">
    <location>
        <begin position="215"/>
        <end position="234"/>
    </location>
</feature>
<gene>
    <name evidence="11" type="ORF">B9G98_04181</name>
</gene>
<evidence type="ECO:0000256" key="4">
    <source>
        <dbReference type="ARBA" id="ARBA00022824"/>
    </source>
</evidence>
<dbReference type="GeneID" id="36517929"/>
<evidence type="ECO:0000256" key="3">
    <source>
        <dbReference type="ARBA" id="ARBA00022692"/>
    </source>
</evidence>
<evidence type="ECO:0000256" key="7">
    <source>
        <dbReference type="ARBA" id="ARBA00023034"/>
    </source>
</evidence>
<dbReference type="OrthoDB" id="337750at2759"/>
<protein>
    <recommendedName>
        <fullName evidence="9">Protein YIF1</fullName>
    </recommendedName>
</protein>
<keyword evidence="12" id="KW-1185">Reference proteome</keyword>
<name>A0A2T0FNJ1_9ASCO</name>
<dbReference type="AlphaFoldDB" id="A0A2T0FNJ1"/>
<dbReference type="STRING" id="45607.A0A2T0FNJ1"/>
<evidence type="ECO:0000256" key="1">
    <source>
        <dbReference type="ARBA" id="ARBA00009727"/>
    </source>
</evidence>
<proteinExistence type="inferred from homology"/>
<feature type="region of interest" description="Disordered" evidence="10">
    <location>
        <begin position="1"/>
        <end position="76"/>
    </location>
</feature>
<dbReference type="InterPro" id="IPR005578">
    <property type="entry name" value="Yif1_fam"/>
</dbReference>
<keyword evidence="3 9" id="KW-0812">Transmembrane</keyword>
<sequence>MQYPSASSPPLHHPVPQHPVHFQQGGYGNPAGAAQSGGTSRQPQAYRNPYAPPQGVQQTAPQAQPSTIQPQGMPNVIPNVPTALNSILSDPNAQLGFEVGRNALNYGQEYIGRNMGKYMDAGAFSYYFQVSNFYVFRKLLLVMFPWRHKPWSRQIVRSDSTGQDTYATPREDLNAPDMYIPIMAFTTYMVVFSIIQGLLGQFHPQLLGIVTSKSLALMVVEISFLKLFSYLLAASSSLLDLIAYSGYKFIAITLVTLAAATSSSLVKWTTFTYTGAATAFFMLRSLRYVLLPESSNSTSTVNSGMRQKRIQFLFIYSFVCQFVFMWLLL</sequence>
<dbReference type="RefSeq" id="XP_024666506.1">
    <property type="nucleotide sequence ID" value="XM_024810738.1"/>
</dbReference>
<keyword evidence="8 9" id="KW-0472">Membrane</keyword>
<feature type="compositionally biased region" description="Polar residues" evidence="10">
    <location>
        <begin position="36"/>
        <end position="45"/>
    </location>
</feature>
<dbReference type="GO" id="GO:0005793">
    <property type="term" value="C:endoplasmic reticulum-Golgi intermediate compartment"/>
    <property type="evidence" value="ECO:0007669"/>
    <property type="project" value="UniProtKB-UniRule"/>
</dbReference>
<dbReference type="EMBL" id="NDIQ01000022">
    <property type="protein sequence ID" value="PRT56561.1"/>
    <property type="molecule type" value="Genomic_DNA"/>
</dbReference>
<comment type="caution">
    <text evidence="11">The sequence shown here is derived from an EMBL/GenBank/DDBJ whole genome shotgun (WGS) entry which is preliminary data.</text>
</comment>
<dbReference type="Pfam" id="PF03878">
    <property type="entry name" value="YIF1"/>
    <property type="match status" value="1"/>
</dbReference>
<dbReference type="PANTHER" id="PTHR14083">
    <property type="entry name" value="YIP1 INTERACTING FACTOR HOMOLOG YIF1 PROTEIN"/>
    <property type="match status" value="1"/>
</dbReference>
<evidence type="ECO:0000256" key="10">
    <source>
        <dbReference type="SAM" id="MobiDB-lite"/>
    </source>
</evidence>
<dbReference type="GO" id="GO:0000139">
    <property type="term" value="C:Golgi membrane"/>
    <property type="evidence" value="ECO:0007669"/>
    <property type="project" value="UniProtKB-SubCell"/>
</dbReference>
<dbReference type="GO" id="GO:0015031">
    <property type="term" value="P:protein transport"/>
    <property type="evidence" value="ECO:0007669"/>
    <property type="project" value="UniProtKB-KW"/>
</dbReference>
<keyword evidence="5 9" id="KW-0653">Protein transport</keyword>
<feature type="transmembrane region" description="Helical" evidence="9">
    <location>
        <begin position="310"/>
        <end position="328"/>
    </location>
</feature>
<keyword evidence="7 9" id="KW-0333">Golgi apparatus</keyword>
<comment type="subcellular location">
    <subcellularLocation>
        <location evidence="9">Endoplasmic reticulum membrane</location>
        <topology evidence="9">Multi-pass membrane protein</topology>
    </subcellularLocation>
    <subcellularLocation>
        <location evidence="9">Golgi apparatus membrane</location>
        <topology evidence="9">Multi-pass membrane protein</topology>
    </subcellularLocation>
</comment>
<feature type="transmembrane region" description="Helical" evidence="9">
    <location>
        <begin position="178"/>
        <end position="195"/>
    </location>
</feature>
<comment type="function">
    <text evidence="9">Has a role in transport between endoplasmic reticulum and Golgi.</text>
</comment>
<comment type="similarity">
    <text evidence="1 9">Belongs to the YIF1 family.</text>
</comment>
<evidence type="ECO:0000313" key="12">
    <source>
        <dbReference type="Proteomes" id="UP000238350"/>
    </source>
</evidence>
<reference evidence="11 12" key="1">
    <citation type="submission" date="2017-04" db="EMBL/GenBank/DDBJ databases">
        <title>Genome sequencing of [Candida] sorbophila.</title>
        <authorList>
            <person name="Ahn J.O."/>
        </authorList>
    </citation>
    <scope>NUCLEOTIDE SEQUENCE [LARGE SCALE GENOMIC DNA]</scope>
    <source>
        <strain evidence="11 12">DS02</strain>
    </source>
</reference>
<dbReference type="Proteomes" id="UP000238350">
    <property type="component" value="Unassembled WGS sequence"/>
</dbReference>
<evidence type="ECO:0000256" key="9">
    <source>
        <dbReference type="RuleBase" id="RU368073"/>
    </source>
</evidence>
<evidence type="ECO:0000256" key="5">
    <source>
        <dbReference type="ARBA" id="ARBA00022927"/>
    </source>
</evidence>
<dbReference type="GO" id="GO:0006888">
    <property type="term" value="P:endoplasmic reticulum to Golgi vesicle-mediated transport"/>
    <property type="evidence" value="ECO:0007669"/>
    <property type="project" value="UniProtKB-UniRule"/>
</dbReference>
<keyword evidence="2 9" id="KW-0813">Transport</keyword>
<feature type="transmembrane region" description="Helical" evidence="9">
    <location>
        <begin position="271"/>
        <end position="290"/>
    </location>
</feature>
<accession>A0A2T0FNJ1</accession>
<evidence type="ECO:0000256" key="6">
    <source>
        <dbReference type="ARBA" id="ARBA00022989"/>
    </source>
</evidence>
<keyword evidence="4 9" id="KW-0256">Endoplasmic reticulum</keyword>
<dbReference type="PANTHER" id="PTHR14083:SF0">
    <property type="entry name" value="YIP1D-INTERACTING FACTOR 1, ISOFORM C"/>
    <property type="match status" value="1"/>
</dbReference>
<organism evidence="11 12">
    <name type="scientific">Wickerhamiella sorbophila</name>
    <dbReference type="NCBI Taxonomy" id="45607"/>
    <lineage>
        <taxon>Eukaryota</taxon>
        <taxon>Fungi</taxon>
        <taxon>Dikarya</taxon>
        <taxon>Ascomycota</taxon>
        <taxon>Saccharomycotina</taxon>
        <taxon>Dipodascomycetes</taxon>
        <taxon>Dipodascales</taxon>
        <taxon>Trichomonascaceae</taxon>
        <taxon>Wickerhamiella</taxon>
    </lineage>
</organism>
<evidence type="ECO:0000313" key="11">
    <source>
        <dbReference type="EMBL" id="PRT56561.1"/>
    </source>
</evidence>